<dbReference type="OrthoDB" id="446713at2759"/>
<evidence type="ECO:0000313" key="2">
    <source>
        <dbReference type="Proteomes" id="UP000601435"/>
    </source>
</evidence>
<comment type="caution">
    <text evidence="1">The sequence shown here is derived from an EMBL/GenBank/DDBJ whole genome shotgun (WGS) entry which is preliminary data.</text>
</comment>
<sequence>VREAADNVSGYPSLDFHDFCSVVDHAVTVEREALQRKIEVWLIRSTALRTDDVAEKMRLFLKSLGVICTKELVVEMMSLGGLSNRRCDTQEELWRLLAAYRACEGFTQE</sequence>
<dbReference type="EMBL" id="CAJNJA010015668">
    <property type="protein sequence ID" value="CAE7365525.1"/>
    <property type="molecule type" value="Genomic_DNA"/>
</dbReference>
<feature type="non-terminal residue" evidence="1">
    <location>
        <position position="1"/>
    </location>
</feature>
<name>A0A812Q5R7_9DINO</name>
<dbReference type="Proteomes" id="UP000601435">
    <property type="component" value="Unassembled WGS sequence"/>
</dbReference>
<feature type="non-terminal residue" evidence="1">
    <location>
        <position position="109"/>
    </location>
</feature>
<keyword evidence="2" id="KW-1185">Reference proteome</keyword>
<accession>A0A812Q5R7</accession>
<organism evidence="1 2">
    <name type="scientific">Symbiodinium necroappetens</name>
    <dbReference type="NCBI Taxonomy" id="1628268"/>
    <lineage>
        <taxon>Eukaryota</taxon>
        <taxon>Sar</taxon>
        <taxon>Alveolata</taxon>
        <taxon>Dinophyceae</taxon>
        <taxon>Suessiales</taxon>
        <taxon>Symbiodiniaceae</taxon>
        <taxon>Symbiodinium</taxon>
    </lineage>
</organism>
<evidence type="ECO:0000313" key="1">
    <source>
        <dbReference type="EMBL" id="CAE7365525.1"/>
    </source>
</evidence>
<gene>
    <name evidence="1" type="primary">CML13</name>
    <name evidence="1" type="ORF">SNEC2469_LOCUS9696</name>
</gene>
<dbReference type="AlphaFoldDB" id="A0A812Q5R7"/>
<proteinExistence type="predicted"/>
<reference evidence="1" key="1">
    <citation type="submission" date="2021-02" db="EMBL/GenBank/DDBJ databases">
        <authorList>
            <person name="Dougan E. K."/>
            <person name="Rhodes N."/>
            <person name="Thang M."/>
            <person name="Chan C."/>
        </authorList>
    </citation>
    <scope>NUCLEOTIDE SEQUENCE</scope>
</reference>
<protein>
    <submittedName>
        <fullName evidence="1">CML13 protein</fullName>
    </submittedName>
</protein>